<evidence type="ECO:0000313" key="3">
    <source>
        <dbReference type="EMBL" id="CAL1171096.1"/>
    </source>
</evidence>
<comment type="caution">
    <text evidence="2">The sequence shown here is derived from an EMBL/GenBank/DDBJ whole genome shotgun (WGS) entry which is preliminary data.</text>
</comment>
<dbReference type="Proteomes" id="UP001152797">
    <property type="component" value="Unassembled WGS sequence"/>
</dbReference>
<evidence type="ECO:0000313" key="2">
    <source>
        <dbReference type="EMBL" id="CAI4017721.1"/>
    </source>
</evidence>
<feature type="region of interest" description="Disordered" evidence="1">
    <location>
        <begin position="1"/>
        <end position="43"/>
    </location>
</feature>
<protein>
    <submittedName>
        <fullName evidence="2">Uncharacterized protein</fullName>
    </submittedName>
</protein>
<dbReference type="AlphaFoldDB" id="A0A9P1M0T8"/>
<evidence type="ECO:0000256" key="1">
    <source>
        <dbReference type="SAM" id="MobiDB-lite"/>
    </source>
</evidence>
<dbReference type="EMBL" id="CAMXCT030006653">
    <property type="protein sequence ID" value="CAL4805033.1"/>
    <property type="molecule type" value="Genomic_DNA"/>
</dbReference>
<proteinExistence type="predicted"/>
<dbReference type="EMBL" id="CAMXCT020006653">
    <property type="protein sequence ID" value="CAL1171096.1"/>
    <property type="molecule type" value="Genomic_DNA"/>
</dbReference>
<reference evidence="2" key="1">
    <citation type="submission" date="2022-10" db="EMBL/GenBank/DDBJ databases">
        <authorList>
            <person name="Chen Y."/>
            <person name="Dougan E. K."/>
            <person name="Chan C."/>
            <person name="Rhodes N."/>
            <person name="Thang M."/>
        </authorList>
    </citation>
    <scope>NUCLEOTIDE SEQUENCE</scope>
</reference>
<evidence type="ECO:0000313" key="4">
    <source>
        <dbReference type="Proteomes" id="UP001152797"/>
    </source>
</evidence>
<gene>
    <name evidence="2" type="ORF">C1SCF055_LOCUS42343</name>
</gene>
<dbReference type="EMBL" id="CAMXCT010006653">
    <property type="protein sequence ID" value="CAI4017721.1"/>
    <property type="molecule type" value="Genomic_DNA"/>
</dbReference>
<name>A0A9P1M0T8_9DINO</name>
<accession>A0A9P1M0T8</accession>
<reference evidence="3" key="2">
    <citation type="submission" date="2024-04" db="EMBL/GenBank/DDBJ databases">
        <authorList>
            <person name="Chen Y."/>
            <person name="Shah S."/>
            <person name="Dougan E. K."/>
            <person name="Thang M."/>
            <person name="Chan C."/>
        </authorList>
    </citation>
    <scope>NUCLEOTIDE SEQUENCE [LARGE SCALE GENOMIC DNA]</scope>
</reference>
<sequence length="165" mass="18072">MNCHELSTFFAEDPFADPGDDATLQETKPEKAPEAAPSGRRKPVDDIFAAFRSEETVAKAGQTPSELSAVVAWPHLQATKHFPEDPQFPNLVCCSKDPASIEEQLDKLFSNLAICGLLQTTRGISDDDVESLRKEFASDLGGTFDAYQSVFANQIDCNTHHAEMP</sequence>
<keyword evidence="4" id="KW-1185">Reference proteome</keyword>
<organism evidence="2">
    <name type="scientific">Cladocopium goreaui</name>
    <dbReference type="NCBI Taxonomy" id="2562237"/>
    <lineage>
        <taxon>Eukaryota</taxon>
        <taxon>Sar</taxon>
        <taxon>Alveolata</taxon>
        <taxon>Dinophyceae</taxon>
        <taxon>Suessiales</taxon>
        <taxon>Symbiodiniaceae</taxon>
        <taxon>Cladocopium</taxon>
    </lineage>
</organism>